<feature type="chain" id="PRO_5008400706" evidence="1">
    <location>
        <begin position="17"/>
        <end position="198"/>
    </location>
</feature>
<dbReference type="PANTHER" id="PTHR20993">
    <property type="entry name" value="GH07914P"/>
    <property type="match status" value="1"/>
</dbReference>
<organism evidence="2 3">
    <name type="scientific">Glossina brevipalpis</name>
    <dbReference type="NCBI Taxonomy" id="37001"/>
    <lineage>
        <taxon>Eukaryota</taxon>
        <taxon>Metazoa</taxon>
        <taxon>Ecdysozoa</taxon>
        <taxon>Arthropoda</taxon>
        <taxon>Hexapoda</taxon>
        <taxon>Insecta</taxon>
        <taxon>Pterygota</taxon>
        <taxon>Neoptera</taxon>
        <taxon>Endopterygota</taxon>
        <taxon>Diptera</taxon>
        <taxon>Brachycera</taxon>
        <taxon>Muscomorpha</taxon>
        <taxon>Hippoboscoidea</taxon>
        <taxon>Glossinidae</taxon>
        <taxon>Glossina</taxon>
    </lineage>
</organism>
<dbReference type="Gene3D" id="3.15.10.30">
    <property type="entry name" value="Haemolymph juvenile hormone binding protein"/>
    <property type="match status" value="1"/>
</dbReference>
<keyword evidence="3" id="KW-1185">Reference proteome</keyword>
<reference evidence="2" key="2">
    <citation type="submission" date="2020-05" db="UniProtKB">
        <authorList>
            <consortium name="EnsemblMetazoa"/>
        </authorList>
    </citation>
    <scope>IDENTIFICATION</scope>
    <source>
        <strain evidence="2">IAEA</strain>
    </source>
</reference>
<evidence type="ECO:0000256" key="1">
    <source>
        <dbReference type="SAM" id="SignalP"/>
    </source>
</evidence>
<evidence type="ECO:0000313" key="2">
    <source>
        <dbReference type="EnsemblMetazoa" id="GBRI031972-PA"/>
    </source>
</evidence>
<name>A0A1A9WU06_9MUSC</name>
<dbReference type="AlphaFoldDB" id="A0A1A9WU06"/>
<dbReference type="Pfam" id="PF06585">
    <property type="entry name" value="JHBP"/>
    <property type="match status" value="1"/>
</dbReference>
<dbReference type="EnsemblMetazoa" id="GBRI031972-RA">
    <property type="protein sequence ID" value="GBRI031972-PA"/>
    <property type="gene ID" value="GBRI031972"/>
</dbReference>
<feature type="signal peptide" evidence="1">
    <location>
        <begin position="1"/>
        <end position="16"/>
    </location>
</feature>
<protein>
    <submittedName>
        <fullName evidence="2">Uncharacterized protein</fullName>
    </submittedName>
</protein>
<dbReference type="PROSITE" id="PS51257">
    <property type="entry name" value="PROKAR_LIPOPROTEIN"/>
    <property type="match status" value="1"/>
</dbReference>
<evidence type="ECO:0000313" key="3">
    <source>
        <dbReference type="Proteomes" id="UP000091820"/>
    </source>
</evidence>
<keyword evidence="1" id="KW-0732">Signal</keyword>
<dbReference type="InterPro" id="IPR038606">
    <property type="entry name" value="To_sf"/>
</dbReference>
<proteinExistence type="predicted"/>
<reference evidence="3" key="1">
    <citation type="submission" date="2014-03" db="EMBL/GenBank/DDBJ databases">
        <authorList>
            <person name="Aksoy S."/>
            <person name="Warren W."/>
            <person name="Wilson R.K."/>
        </authorList>
    </citation>
    <scope>NUCLEOTIDE SEQUENCE [LARGE SCALE GENOMIC DNA]</scope>
    <source>
        <strain evidence="3">IAEA</strain>
    </source>
</reference>
<dbReference type="PANTHER" id="PTHR20993:SF0">
    <property type="entry name" value="GH07914P"/>
    <property type="match status" value="1"/>
</dbReference>
<accession>A0A1A9WU06</accession>
<dbReference type="VEuPathDB" id="VectorBase:GBRI031972"/>
<dbReference type="Proteomes" id="UP000091820">
    <property type="component" value="Unassembled WGS sequence"/>
</dbReference>
<sequence>MRFLLFLIFAAVTVSCKDLLTSKAYDIDQHVLALLEEKDGIDLLEADNNDEVETDPRFILSWQIRRFLRKMALEMPCGWPEYGIPPLAPLKLREGELHFETGPLNTTDKVNRFRVDGLDKFKIKKFKLNMFTSKITFDFLFRYVQASADGYETDTILNALRELGLLVKYEGIGDFNVGVKNLRIAGVLNKILKILYKI</sequence>
<dbReference type="InterPro" id="IPR010562">
    <property type="entry name" value="Haemolymph_juvenile_hormone-bd"/>
</dbReference>